<comment type="caution">
    <text evidence="2">The sequence shown here is derived from an EMBL/GenBank/DDBJ whole genome shotgun (WGS) entry which is preliminary data.</text>
</comment>
<dbReference type="RefSeq" id="WP_268779719.1">
    <property type="nucleotide sequence ID" value="NZ_JAPRAT010000010.1"/>
</dbReference>
<feature type="transmembrane region" description="Helical" evidence="1">
    <location>
        <begin position="12"/>
        <end position="30"/>
    </location>
</feature>
<evidence type="ECO:0000313" key="3">
    <source>
        <dbReference type="Proteomes" id="UP001084197"/>
    </source>
</evidence>
<keyword evidence="1" id="KW-0472">Membrane</keyword>
<dbReference type="EMBL" id="JAPRAT010000010">
    <property type="protein sequence ID" value="MCZ0702951.1"/>
    <property type="molecule type" value="Genomic_DNA"/>
</dbReference>
<reference evidence="2" key="1">
    <citation type="submission" date="2022-11" db="EMBL/GenBank/DDBJ databases">
        <title>WGS of Natronobacillus azotifigens 24KS-1, an anaerobic diazotrophic haloalkaliphile from soda-rich habitats.</title>
        <authorList>
            <person name="Sorokin D.Y."/>
            <person name="Merkel A.Y."/>
        </authorList>
    </citation>
    <scope>NUCLEOTIDE SEQUENCE</scope>
    <source>
        <strain evidence="2">24KS-1</strain>
    </source>
</reference>
<accession>A0A9J6RBM9</accession>
<evidence type="ECO:0000313" key="2">
    <source>
        <dbReference type="EMBL" id="MCZ0702951.1"/>
    </source>
</evidence>
<proteinExistence type="predicted"/>
<organism evidence="2 3">
    <name type="scientific">Natronobacillus azotifigens</name>
    <dbReference type="NCBI Taxonomy" id="472978"/>
    <lineage>
        <taxon>Bacteria</taxon>
        <taxon>Bacillati</taxon>
        <taxon>Bacillota</taxon>
        <taxon>Bacilli</taxon>
        <taxon>Bacillales</taxon>
        <taxon>Bacillaceae</taxon>
        <taxon>Natronobacillus</taxon>
    </lineage>
</organism>
<dbReference type="AlphaFoldDB" id="A0A9J6RBM9"/>
<keyword evidence="1" id="KW-0812">Transmembrane</keyword>
<keyword evidence="1" id="KW-1133">Transmembrane helix</keyword>
<dbReference type="Proteomes" id="UP001084197">
    <property type="component" value="Unassembled WGS sequence"/>
</dbReference>
<keyword evidence="3" id="KW-1185">Reference proteome</keyword>
<name>A0A9J6RBM9_9BACI</name>
<sequence length="105" mass="12182">MIFDYNKVDLTSLIILIIVIMLPFSFFIPMNASARSQQTIELSNGETVRVSFQEQHNGYEYEVMFENGRSYFYERSGNSSSAGGSLDLTHEEREWQKKLLVNMNK</sequence>
<evidence type="ECO:0000256" key="1">
    <source>
        <dbReference type="SAM" id="Phobius"/>
    </source>
</evidence>
<gene>
    <name evidence="2" type="ORF">OWO01_06975</name>
</gene>
<protein>
    <submittedName>
        <fullName evidence="2">Uncharacterized protein</fullName>
    </submittedName>
</protein>